<feature type="transmembrane region" description="Helical" evidence="1">
    <location>
        <begin position="12"/>
        <end position="32"/>
    </location>
</feature>
<evidence type="ECO:0000313" key="2">
    <source>
        <dbReference type="EMBL" id="TKD12072.1"/>
    </source>
</evidence>
<evidence type="ECO:0008006" key="4">
    <source>
        <dbReference type="Google" id="ProtNLM"/>
    </source>
</evidence>
<evidence type="ECO:0000256" key="1">
    <source>
        <dbReference type="SAM" id="Phobius"/>
    </source>
</evidence>
<evidence type="ECO:0000313" key="3">
    <source>
        <dbReference type="Proteomes" id="UP000309215"/>
    </source>
</evidence>
<dbReference type="EMBL" id="SSMQ01000004">
    <property type="protein sequence ID" value="TKD12072.1"/>
    <property type="molecule type" value="Genomic_DNA"/>
</dbReference>
<comment type="caution">
    <text evidence="2">The sequence shown here is derived from an EMBL/GenBank/DDBJ whole genome shotgun (WGS) entry which is preliminary data.</text>
</comment>
<keyword evidence="1" id="KW-0812">Transmembrane</keyword>
<gene>
    <name evidence="2" type="ORF">E8A74_05535</name>
</gene>
<keyword evidence="1" id="KW-0472">Membrane</keyword>
<proteinExistence type="predicted"/>
<name>A0A4U1JHL0_9BACT</name>
<dbReference type="RefSeq" id="WP_136927867.1">
    <property type="nucleotide sequence ID" value="NZ_SSMQ01000004.1"/>
</dbReference>
<accession>A0A4U1JHL0</accession>
<organism evidence="2 3">
    <name type="scientific">Polyangium fumosum</name>
    <dbReference type="NCBI Taxonomy" id="889272"/>
    <lineage>
        <taxon>Bacteria</taxon>
        <taxon>Pseudomonadati</taxon>
        <taxon>Myxococcota</taxon>
        <taxon>Polyangia</taxon>
        <taxon>Polyangiales</taxon>
        <taxon>Polyangiaceae</taxon>
        <taxon>Polyangium</taxon>
    </lineage>
</organism>
<keyword evidence="1" id="KW-1133">Transmembrane helix</keyword>
<reference evidence="2 3" key="1">
    <citation type="submission" date="2019-04" db="EMBL/GenBank/DDBJ databases">
        <authorList>
            <person name="Li Y."/>
            <person name="Wang J."/>
        </authorList>
    </citation>
    <scope>NUCLEOTIDE SEQUENCE [LARGE SCALE GENOMIC DNA]</scope>
    <source>
        <strain evidence="2 3">DSM 14668</strain>
    </source>
</reference>
<dbReference type="OrthoDB" id="5507448at2"/>
<keyword evidence="3" id="KW-1185">Reference proteome</keyword>
<dbReference type="AlphaFoldDB" id="A0A4U1JHL0"/>
<sequence length="471" mass="48329">MTNFATSLRRSTVRSYGLASIFVITSAMIASAPGCLDQQGSSPSNECTTGQIDATTPVDCVHKECQGGKFVSVPDDMEVPDDGNPCTQDTCAAGTPQHTAVNGTVCKLGDGTGACVSGQCEIPCTKSEECDDKNRCTVDACVGEVCMFAVSGDADPDDMNPCTVDACEGGKESHTPANGAPCGTNGTCNDMGVCIGCGSETDCPVDDYCSDWACTDKQCVATPLNEGMQLPSSDQSNGDCKAKVCQSGKIVTIADAMDPFDDGNSCTTDQCNDMSPVNPPLPALSSCATPNNPTGMGKCDSVGVCLGCSQTPDCGGGPPWHTCDVTVNTCFSCSDDVQNGTETDVDCGGECIERCVRDQKCLVTADCEGECDNKVCVDCFDNKKNGTEGDKDCGGSCAQKCTTDASCNVASDCANGVCTNGKCAAATCSDQVQNGSETDVDCGGPCPDCPAGKKCNGNNDCINDCVDNICN</sequence>
<dbReference type="Proteomes" id="UP000309215">
    <property type="component" value="Unassembled WGS sequence"/>
</dbReference>
<protein>
    <recommendedName>
        <fullName evidence="4">Disintegrin domain-containing protein</fullName>
    </recommendedName>
</protein>